<dbReference type="NCBIfam" id="NF009726">
    <property type="entry name" value="PRK13253.1"/>
    <property type="match status" value="1"/>
</dbReference>
<name>A0A941CQE6_9CLOT</name>
<accession>A0A941CQE6</accession>
<evidence type="ECO:0000256" key="4">
    <source>
        <dbReference type="HAMAP-Rule" id="MF_00805"/>
    </source>
</evidence>
<dbReference type="RefSeq" id="WP_211802398.1">
    <property type="nucleotide sequence ID" value="NZ_JAGSCS010000018.1"/>
</dbReference>
<feature type="modified residue" description="O-(phosphoribosyl dephospho-coenzyme A)serine" evidence="4 5">
    <location>
        <position position="14"/>
    </location>
</feature>
<comment type="similarity">
    <text evidence="4">Belongs to the CitD family.</text>
</comment>
<gene>
    <name evidence="4 6" type="primary">citD</name>
    <name evidence="6" type="ORF">KCG48_11700</name>
</gene>
<dbReference type="NCBIfam" id="TIGR01608">
    <property type="entry name" value="citD"/>
    <property type="match status" value="1"/>
</dbReference>
<evidence type="ECO:0000256" key="1">
    <source>
        <dbReference type="ARBA" id="ARBA00004496"/>
    </source>
</evidence>
<reference evidence="6" key="1">
    <citation type="submission" date="2021-04" db="EMBL/GenBank/DDBJ databases">
        <title>Proteiniclasticum sedimins sp. nov., an obligate anaerobic bacterium isolated from anaerobic sludge.</title>
        <authorList>
            <person name="Liu J."/>
        </authorList>
    </citation>
    <scope>NUCLEOTIDE SEQUENCE</scope>
    <source>
        <strain evidence="6">BAD-10</strain>
    </source>
</reference>
<dbReference type="PIRSF" id="PIRSF002736">
    <property type="entry name" value="Citrt_lyas_gamma"/>
    <property type="match status" value="1"/>
</dbReference>
<dbReference type="InterPro" id="IPR023439">
    <property type="entry name" value="Mal_deCO2ase/Cit_lyase_ACP"/>
</dbReference>
<comment type="subcellular location">
    <subcellularLocation>
        <location evidence="1 4">Cytoplasm</location>
    </subcellularLocation>
</comment>
<evidence type="ECO:0000313" key="6">
    <source>
        <dbReference type="EMBL" id="MBR0576980.1"/>
    </source>
</evidence>
<keyword evidence="2 4" id="KW-0963">Cytoplasm</keyword>
<comment type="subunit">
    <text evidence="4">Oligomer with a subunit composition of (alpha,beta,gamma)6.</text>
</comment>
<protein>
    <recommendedName>
        <fullName evidence="4">Citrate lyase acyl carrier protein</fullName>
    </recommendedName>
    <alternativeName>
        <fullName evidence="4">Citrate lyase gamma chain</fullName>
    </alternativeName>
</protein>
<dbReference type="HAMAP" id="MF_00805">
    <property type="entry name" value="CitD"/>
    <property type="match status" value="1"/>
</dbReference>
<proteinExistence type="inferred from homology"/>
<organism evidence="6 7">
    <name type="scientific">Proteiniclasticum sediminis</name>
    <dbReference type="NCBI Taxonomy" id="2804028"/>
    <lineage>
        <taxon>Bacteria</taxon>
        <taxon>Bacillati</taxon>
        <taxon>Bacillota</taxon>
        <taxon>Clostridia</taxon>
        <taxon>Eubacteriales</taxon>
        <taxon>Clostridiaceae</taxon>
        <taxon>Proteiniclasticum</taxon>
    </lineage>
</organism>
<evidence type="ECO:0000256" key="3">
    <source>
        <dbReference type="ARBA" id="ARBA00022553"/>
    </source>
</evidence>
<sequence>MKLNHPSMAGTLESSDIQILLSPADQGIELNLESSVLSQYGLQIRQTILDVLEKLEVTDAKVVAIDKGALDCTIRSRVQTAVFRAVDQTENLPWGVSM</sequence>
<dbReference type="AlphaFoldDB" id="A0A941CQE6"/>
<dbReference type="Pfam" id="PF06857">
    <property type="entry name" value="ACP"/>
    <property type="match status" value="1"/>
</dbReference>
<keyword evidence="7" id="KW-1185">Reference proteome</keyword>
<evidence type="ECO:0000313" key="7">
    <source>
        <dbReference type="Proteomes" id="UP000675379"/>
    </source>
</evidence>
<dbReference type="GO" id="GO:0005737">
    <property type="term" value="C:cytoplasm"/>
    <property type="evidence" value="ECO:0007669"/>
    <property type="project" value="UniProtKB-SubCell"/>
</dbReference>
<comment type="function">
    <text evidence="4">Covalent carrier of the coenzyme of citrate lyase.</text>
</comment>
<evidence type="ECO:0000256" key="5">
    <source>
        <dbReference type="PIRSR" id="PIRSR002736-50"/>
    </source>
</evidence>
<comment type="caution">
    <text evidence="6">The sequence shown here is derived from an EMBL/GenBank/DDBJ whole genome shotgun (WGS) entry which is preliminary data.</text>
</comment>
<dbReference type="InterPro" id="IPR006495">
    <property type="entry name" value="CitD"/>
</dbReference>
<dbReference type="GO" id="GO:0016829">
    <property type="term" value="F:lyase activity"/>
    <property type="evidence" value="ECO:0007669"/>
    <property type="project" value="UniProtKB-KW"/>
</dbReference>
<dbReference type="EMBL" id="JAGSCS010000018">
    <property type="protein sequence ID" value="MBR0576980.1"/>
    <property type="molecule type" value="Genomic_DNA"/>
</dbReference>
<dbReference type="Proteomes" id="UP000675379">
    <property type="component" value="Unassembled WGS sequence"/>
</dbReference>
<keyword evidence="6" id="KW-0456">Lyase</keyword>
<evidence type="ECO:0000256" key="2">
    <source>
        <dbReference type="ARBA" id="ARBA00022490"/>
    </source>
</evidence>
<keyword evidence="3 4" id="KW-0597">Phosphoprotein</keyword>